<organism evidence="2 3">
    <name type="scientific">Thioploca ingrica</name>
    <dbReference type="NCBI Taxonomy" id="40754"/>
    <lineage>
        <taxon>Bacteria</taxon>
        <taxon>Pseudomonadati</taxon>
        <taxon>Pseudomonadota</taxon>
        <taxon>Gammaproteobacteria</taxon>
        <taxon>Thiotrichales</taxon>
        <taxon>Thiotrichaceae</taxon>
        <taxon>Thioploca</taxon>
    </lineage>
</organism>
<gene>
    <name evidence="2" type="ORF">THII_2686</name>
</gene>
<dbReference type="HOGENOM" id="CLU_271259_0_0_6"/>
<keyword evidence="3" id="KW-1185">Reference proteome</keyword>
<reference evidence="2 3" key="1">
    <citation type="journal article" date="2014" name="ISME J.">
        <title>Ecophysiology of Thioploca ingrica as revealed by the complete genome sequence supplemented with proteomic evidence.</title>
        <authorList>
            <person name="Kojima H."/>
            <person name="Ogura Y."/>
            <person name="Yamamoto N."/>
            <person name="Togashi T."/>
            <person name="Mori H."/>
            <person name="Watanabe T."/>
            <person name="Nemoto F."/>
            <person name="Kurokawa K."/>
            <person name="Hayashi T."/>
            <person name="Fukui M."/>
        </authorList>
    </citation>
    <scope>NUCLEOTIDE SEQUENCE [LARGE SCALE GENOMIC DNA]</scope>
</reference>
<evidence type="ECO:0000313" key="2">
    <source>
        <dbReference type="EMBL" id="BAP56983.1"/>
    </source>
</evidence>
<dbReference type="STRING" id="40754.THII_2686"/>
<dbReference type="EMBL" id="AP014633">
    <property type="protein sequence ID" value="BAP56983.1"/>
    <property type="molecule type" value="Genomic_DNA"/>
</dbReference>
<sequence length="1196" mass="124632">MYTAGNPTKPQLSDLYLRYDCNSQTIFALVLKQSGYSIEGSPWIKIYELGNSPRVDDSYNPPNGVQPEFSWVPPSATVQANTEGYEASFSLAPGNYTMEAHVSIASGQTSSTGRSDSFINVALTCPTESLGVSKTANPFYLENYDWTITKAVNPDSHTMFIGDAAQTSTYTVTVDQTLTSTGQKVMGTITIANSTTKNAIIANVIDTITPGNIPVAVNCSVTFPYTLTAGQTLTCSYTQTLASAFSGQNEVIVLPGNGSGLKGGRATANFSFGTSTPKETTGYPTVDVVDTKQGVLQTGLGGDKTFTYDTNFGCPTDPAQYVNGKYETTYDNTANVQKDTTVIDSDSASVKKTCYAPVVTKTANPSITQTLGWTLNKQVSPTALSMNAGESNPVHYTVTVGTEVINTSYAVSGTITVANPNPSQSMTVPVTDVLAGGINATVDCGGSATLTVPANSSATCTYSTNLPDSATRLNTATATLNNIGFTGTATVNFNGVVPTVVGPTPSPATVTDTNAPAGSPWSTSGPMTQNYDETLTCSTNPADYQNGHYSFPHPNTAAITGTTKSSTATVNVDCYAPLVSKTAAPAIARTLGWTIQKQVTPTELSMNIGDSGQAVHYTVTVGTEPIAALTQYTVTGSIVVTNPNPNQPMTVAIADMLPDSTNMVLNCNGGLNPTIPAGGQVNCTYSASLPNGSTRTNTATATLNGLVVNGTAPVDFSNVTPTDTGPTPSPASVTDTNLPAGSPWTTSGPMTQNYDETLTCSTNSADYSGGHYSFPHPNTAAIDGTTKSSTATVNVDCYAPLVSKTATTSFIRTHQWGIDKMANIGPNDILLQVGQTYYFTYDITVNVTGQNDTGVTVEGDITVQNPNPNSAMNVSVADALPDATNVTLDCGGTLSVPAGNSASCHYHATLPDNSTGTNRTNVATVTLNGVDFNAQTAVTFGTPAQEKDTCVTVTDQIAANPPWTAAMNTAVVTLGTVCVSDSLPKVFSYPLTAGPYDAATASACQLPNNPATLINNTATYTVTDNSSVSGTAEEHVPVCVPQAGGCTLTQGYWKTHSTHGKAPTSEGWIVFAPTNVAGVVDNSQVVNLADRTFFKSGKTYYQVLWTPPQGNAYYNLAHQWIATYLNQINGASMPTTVSTAFISGWTLLAANTPTQVAGSKTLTAQAKALNTTLDNYNQGNAGVSHCSNDVSLFGGE</sequence>
<evidence type="ECO:0000313" key="3">
    <source>
        <dbReference type="Proteomes" id="UP000031623"/>
    </source>
</evidence>
<name>A0A090AFR4_9GAMM</name>
<evidence type="ECO:0000256" key="1">
    <source>
        <dbReference type="SAM" id="MobiDB-lite"/>
    </source>
</evidence>
<accession>A0A090AFR4</accession>
<protein>
    <submittedName>
        <fullName evidence="2">Uncharacterized protein</fullName>
    </submittedName>
</protein>
<dbReference type="AlphaFoldDB" id="A0A090AFR4"/>
<feature type="region of interest" description="Disordered" evidence="1">
    <location>
        <begin position="720"/>
        <end position="739"/>
    </location>
</feature>
<dbReference type="KEGG" id="tig:THII_2686"/>
<dbReference type="Proteomes" id="UP000031623">
    <property type="component" value="Chromosome"/>
</dbReference>
<proteinExistence type="predicted"/>